<name>A0A0D9YJB5_9ORYZ</name>
<dbReference type="Proteomes" id="UP000026961">
    <property type="component" value="Chromosome 1"/>
</dbReference>
<evidence type="ECO:0000313" key="2">
    <source>
        <dbReference type="EnsemblPlants" id="OGLUM01G46360.1"/>
    </source>
</evidence>
<reference evidence="2" key="2">
    <citation type="submission" date="2015-04" db="UniProtKB">
        <authorList>
            <consortium name="EnsemblPlants"/>
        </authorList>
    </citation>
    <scope>IDENTIFICATION</scope>
</reference>
<feature type="signal peptide" evidence="1">
    <location>
        <begin position="1"/>
        <end position="17"/>
    </location>
</feature>
<organism evidence="2">
    <name type="scientific">Oryza glumipatula</name>
    <dbReference type="NCBI Taxonomy" id="40148"/>
    <lineage>
        <taxon>Eukaryota</taxon>
        <taxon>Viridiplantae</taxon>
        <taxon>Streptophyta</taxon>
        <taxon>Embryophyta</taxon>
        <taxon>Tracheophyta</taxon>
        <taxon>Spermatophyta</taxon>
        <taxon>Magnoliopsida</taxon>
        <taxon>Liliopsida</taxon>
        <taxon>Poales</taxon>
        <taxon>Poaceae</taxon>
        <taxon>BOP clade</taxon>
        <taxon>Oryzoideae</taxon>
        <taxon>Oryzeae</taxon>
        <taxon>Oryzinae</taxon>
        <taxon>Oryza</taxon>
    </lineage>
</organism>
<keyword evidence="1" id="KW-0732">Signal</keyword>
<protein>
    <submittedName>
        <fullName evidence="2">Uncharacterized protein</fullName>
    </submittedName>
</protein>
<reference evidence="2" key="3">
    <citation type="submission" date="2018-05" db="EMBL/GenBank/DDBJ databases">
        <title>OgluRS3 (Oryza glumaepatula Reference Sequence Version 3).</title>
        <authorList>
            <person name="Zhang J."/>
            <person name="Kudrna D."/>
            <person name="Lee S."/>
            <person name="Talag J."/>
            <person name="Welchert J."/>
            <person name="Wing R.A."/>
        </authorList>
    </citation>
    <scope>NUCLEOTIDE SEQUENCE [LARGE SCALE GENOMIC DNA]</scope>
</reference>
<proteinExistence type="predicted"/>
<reference evidence="2" key="1">
    <citation type="submission" date="2013-08" db="EMBL/GenBank/DDBJ databases">
        <title>Oryza genome evolution.</title>
        <authorList>
            <person name="Wing R.A."/>
            <person name="Panaud O."/>
            <person name="Oliveira A.C."/>
        </authorList>
    </citation>
    <scope>NUCLEOTIDE SEQUENCE</scope>
</reference>
<dbReference type="HOGENOM" id="CLU_160273_0_0_1"/>
<keyword evidence="3" id="KW-1185">Reference proteome</keyword>
<dbReference type="EnsemblPlants" id="OGLUM01G46360.1">
    <property type="protein sequence ID" value="OGLUM01G46360.1"/>
    <property type="gene ID" value="OGLUM01G46360"/>
</dbReference>
<accession>A0A0D9YJB5</accession>
<evidence type="ECO:0000256" key="1">
    <source>
        <dbReference type="SAM" id="SignalP"/>
    </source>
</evidence>
<dbReference type="AlphaFoldDB" id="A0A0D9YJB5"/>
<evidence type="ECO:0000313" key="3">
    <source>
        <dbReference type="Proteomes" id="UP000026961"/>
    </source>
</evidence>
<sequence>MWYTAILSFCSVSSYFATLNSSGRHCDTRKKSGLSTLSSLSTTKSLSGDNCSLVISSAKARSRSLYDHTSACCLPALLWISFTIASISLCAMCHCDAAAMWCWDQFLQSRHCWSQRQMSMTPRHCIVQS</sequence>
<dbReference type="Gramene" id="OGLUM01G46360.1">
    <property type="protein sequence ID" value="OGLUM01G46360.1"/>
    <property type="gene ID" value="OGLUM01G46360"/>
</dbReference>
<feature type="chain" id="PRO_5002351653" evidence="1">
    <location>
        <begin position="18"/>
        <end position="129"/>
    </location>
</feature>